<reference evidence="3 4" key="1">
    <citation type="submission" date="2014-04" db="EMBL/GenBank/DDBJ databases">
        <title>Evolutionary Origins and Diversification of the Mycorrhizal Mutualists.</title>
        <authorList>
            <consortium name="DOE Joint Genome Institute"/>
            <consortium name="Mycorrhizal Genomics Consortium"/>
            <person name="Kohler A."/>
            <person name="Kuo A."/>
            <person name="Nagy L.G."/>
            <person name="Floudas D."/>
            <person name="Copeland A."/>
            <person name="Barry K.W."/>
            <person name="Cichocki N."/>
            <person name="Veneault-Fourrey C."/>
            <person name="LaButti K."/>
            <person name="Lindquist E.A."/>
            <person name="Lipzen A."/>
            <person name="Lundell T."/>
            <person name="Morin E."/>
            <person name="Murat C."/>
            <person name="Riley R."/>
            <person name="Ohm R."/>
            <person name="Sun H."/>
            <person name="Tunlid A."/>
            <person name="Henrissat B."/>
            <person name="Grigoriev I.V."/>
            <person name="Hibbett D.S."/>
            <person name="Martin F."/>
        </authorList>
    </citation>
    <scope>NUCLEOTIDE SEQUENCE [LARGE SCALE GENOMIC DNA]</scope>
    <source>
        <strain evidence="3 4">FD-317 M1</strain>
    </source>
</reference>
<protein>
    <recommendedName>
        <fullName evidence="2">DUF6533 domain-containing protein</fullName>
    </recommendedName>
</protein>
<dbReference type="EMBL" id="KN834877">
    <property type="protein sequence ID" value="KIK50960.1"/>
    <property type="molecule type" value="Genomic_DNA"/>
</dbReference>
<evidence type="ECO:0000313" key="4">
    <source>
        <dbReference type="Proteomes" id="UP000053593"/>
    </source>
</evidence>
<evidence type="ECO:0000259" key="2">
    <source>
        <dbReference type="Pfam" id="PF20151"/>
    </source>
</evidence>
<dbReference type="HOGENOM" id="CLU_2184252_0_0_1"/>
<organism evidence="3 4">
    <name type="scientific">Collybiopsis luxurians FD-317 M1</name>
    <dbReference type="NCBI Taxonomy" id="944289"/>
    <lineage>
        <taxon>Eukaryota</taxon>
        <taxon>Fungi</taxon>
        <taxon>Dikarya</taxon>
        <taxon>Basidiomycota</taxon>
        <taxon>Agaricomycotina</taxon>
        <taxon>Agaricomycetes</taxon>
        <taxon>Agaricomycetidae</taxon>
        <taxon>Agaricales</taxon>
        <taxon>Marasmiineae</taxon>
        <taxon>Omphalotaceae</taxon>
        <taxon>Collybiopsis</taxon>
        <taxon>Collybiopsis luxurians</taxon>
    </lineage>
</organism>
<accession>A0A0D0AL50</accession>
<evidence type="ECO:0000313" key="3">
    <source>
        <dbReference type="EMBL" id="KIK50960.1"/>
    </source>
</evidence>
<feature type="transmembrane region" description="Helical" evidence="1">
    <location>
        <begin position="12"/>
        <end position="30"/>
    </location>
</feature>
<gene>
    <name evidence="3" type="ORF">GYMLUDRAFT_410115</name>
</gene>
<keyword evidence="1" id="KW-0472">Membrane</keyword>
<keyword evidence="4" id="KW-1185">Reference proteome</keyword>
<keyword evidence="1" id="KW-1133">Transmembrane helix</keyword>
<dbReference type="Proteomes" id="UP000053593">
    <property type="component" value="Unassembled WGS sequence"/>
</dbReference>
<dbReference type="InterPro" id="IPR045340">
    <property type="entry name" value="DUF6533"/>
</dbReference>
<dbReference type="OrthoDB" id="2745134at2759"/>
<dbReference type="AlphaFoldDB" id="A0A0D0AL50"/>
<proteinExistence type="predicted"/>
<keyword evidence="1" id="KW-0812">Transmembrane</keyword>
<feature type="transmembrane region" description="Helical" evidence="1">
    <location>
        <begin position="50"/>
        <end position="71"/>
    </location>
</feature>
<dbReference type="Pfam" id="PF20151">
    <property type="entry name" value="DUF6533"/>
    <property type="match status" value="1"/>
</dbReference>
<evidence type="ECO:0000256" key="1">
    <source>
        <dbReference type="SAM" id="Phobius"/>
    </source>
</evidence>
<name>A0A0D0AL50_9AGAR</name>
<feature type="domain" description="DUF6533" evidence="2">
    <location>
        <begin position="24"/>
        <end position="64"/>
    </location>
</feature>
<sequence length="109" mass="12644">MQELPQQVRIRCYPGICILHLKIFLALWIADYLETLPAEVQLIWMKKQSGTTLLFIFNRYSFLLYVIFNLITAFPGQSTDNECNVLTWLYGLPQTAALVSTNGENYVFF</sequence>